<name>A0AAD7YQT0_MYTSE</name>
<gene>
    <name evidence="2" type="ORF">PYW07_015811</name>
</gene>
<organism evidence="2 3">
    <name type="scientific">Mythimna separata</name>
    <name type="common">Oriental armyworm</name>
    <name type="synonym">Pseudaletia separata</name>
    <dbReference type="NCBI Taxonomy" id="271217"/>
    <lineage>
        <taxon>Eukaryota</taxon>
        <taxon>Metazoa</taxon>
        <taxon>Ecdysozoa</taxon>
        <taxon>Arthropoda</taxon>
        <taxon>Hexapoda</taxon>
        <taxon>Insecta</taxon>
        <taxon>Pterygota</taxon>
        <taxon>Neoptera</taxon>
        <taxon>Endopterygota</taxon>
        <taxon>Lepidoptera</taxon>
        <taxon>Glossata</taxon>
        <taxon>Ditrysia</taxon>
        <taxon>Noctuoidea</taxon>
        <taxon>Noctuidae</taxon>
        <taxon>Noctuinae</taxon>
        <taxon>Hadenini</taxon>
        <taxon>Mythimna</taxon>
    </lineage>
</organism>
<keyword evidence="3" id="KW-1185">Reference proteome</keyword>
<dbReference type="Proteomes" id="UP001231518">
    <property type="component" value="Chromosome 7"/>
</dbReference>
<protein>
    <recommendedName>
        <fullName evidence="4">CCHC-type domain-containing protein</fullName>
    </recommendedName>
</protein>
<accession>A0AAD7YQT0</accession>
<feature type="region of interest" description="Disordered" evidence="1">
    <location>
        <begin position="485"/>
        <end position="510"/>
    </location>
</feature>
<reference evidence="2" key="1">
    <citation type="submission" date="2023-03" db="EMBL/GenBank/DDBJ databases">
        <title>Chromosome-level genomes of two armyworms, Mythimna separata and Mythimna loreyi, provide insights into the biosynthesis and reception of sex pheromones.</title>
        <authorList>
            <person name="Zhao H."/>
        </authorList>
    </citation>
    <scope>NUCLEOTIDE SEQUENCE</scope>
    <source>
        <strain evidence="2">BeijingLab</strain>
        <tissue evidence="2">Pupa</tissue>
    </source>
</reference>
<dbReference type="AlphaFoldDB" id="A0AAD7YQT0"/>
<sequence length="510" mass="56392">MKDPPDPGDFVPPAGVFVTVQSNNESGMDTDGSSSARNLKRSRMHVCKHCNKRRRTRKHHGGSESSGCGCMESQSAQAVESAAIHSENIISNVLPNDIPAPSMVIPTQIGRKTYDKTDSAPFVIHVQKIITSPDDGTTLHPITFGKFLKHNDFQNIINGSVKKIGRNKISLSFSSFLDANSFITHNSLEKHNFKAFIPTFNVTRMGLVRGVPAEWSPEEVIDNITVPIGCGPILKVRRLNFKTIVDGSTIWKPSQSIVVTFDGQILPKRVFMCYNALPVELYIFPTIQCFNCCRFGHTRIQCRSKPRCYKCGQGHTGDSCDREQESTYCCLCSGVHFAINKSCPEFCRQKLIKTYMAQSSVSYAEAAKVHPPVTKSYANALLSSPSKNFANIPPVPSPNNTPAPSSYKKTVFLKPHSPPKSIQGYNKEAHNAIIKDWNIPQPSNGCVISNNHNNDFKDTNFSLNDFLSTLHNLLSQFNFSPSNAAPSCNTSQSIHNGQHQNNPVELPQSH</sequence>
<evidence type="ECO:0008006" key="4">
    <source>
        <dbReference type="Google" id="ProtNLM"/>
    </source>
</evidence>
<evidence type="ECO:0000313" key="3">
    <source>
        <dbReference type="Proteomes" id="UP001231518"/>
    </source>
</evidence>
<comment type="caution">
    <text evidence="2">The sequence shown here is derived from an EMBL/GenBank/DDBJ whole genome shotgun (WGS) entry which is preliminary data.</text>
</comment>
<evidence type="ECO:0000313" key="2">
    <source>
        <dbReference type="EMBL" id="KAJ8724853.1"/>
    </source>
</evidence>
<evidence type="ECO:0000256" key="1">
    <source>
        <dbReference type="SAM" id="MobiDB-lite"/>
    </source>
</evidence>
<dbReference type="EMBL" id="JARGEI010000010">
    <property type="protein sequence ID" value="KAJ8724853.1"/>
    <property type="molecule type" value="Genomic_DNA"/>
</dbReference>
<proteinExistence type="predicted"/>